<keyword evidence="6" id="KW-0067">ATP-binding</keyword>
<dbReference type="GO" id="GO:0005840">
    <property type="term" value="C:ribosome"/>
    <property type="evidence" value="ECO:0007669"/>
    <property type="project" value="TreeGrafter"/>
</dbReference>
<dbReference type="GO" id="GO:0005829">
    <property type="term" value="C:cytosol"/>
    <property type="evidence" value="ECO:0007669"/>
    <property type="project" value="TreeGrafter"/>
</dbReference>
<dbReference type="InterPro" id="IPR012677">
    <property type="entry name" value="Nucleotide-bd_a/b_plait_sf"/>
</dbReference>
<evidence type="ECO:0000256" key="1">
    <source>
        <dbReference type="ARBA" id="ARBA00012552"/>
    </source>
</evidence>
<dbReference type="InterPro" id="IPR011545">
    <property type="entry name" value="DEAD/DEAH_box_helicase_dom"/>
</dbReference>
<dbReference type="PANTHER" id="PTHR47963:SF8">
    <property type="entry name" value="ATP-DEPENDENT RNA HELICASE DEAD"/>
    <property type="match status" value="1"/>
</dbReference>
<dbReference type="CDD" id="cd18787">
    <property type="entry name" value="SF2_C_DEAD"/>
    <property type="match status" value="1"/>
</dbReference>
<dbReference type="InterPro" id="IPR014001">
    <property type="entry name" value="Helicase_ATP-bd"/>
</dbReference>
<evidence type="ECO:0000256" key="3">
    <source>
        <dbReference type="ARBA" id="ARBA00022741"/>
    </source>
</evidence>
<evidence type="ECO:0000256" key="2">
    <source>
        <dbReference type="ARBA" id="ARBA00022490"/>
    </source>
</evidence>
<dbReference type="GO" id="GO:0033592">
    <property type="term" value="F:RNA strand annealing activity"/>
    <property type="evidence" value="ECO:0007669"/>
    <property type="project" value="TreeGrafter"/>
</dbReference>
<proteinExistence type="predicted"/>
<keyword evidence="4" id="KW-0378">Hydrolase</keyword>
<keyword evidence="3" id="KW-0547">Nucleotide-binding</keyword>
<feature type="domain" description="Helicase C-terminal" evidence="9">
    <location>
        <begin position="216"/>
        <end position="376"/>
    </location>
</feature>
<dbReference type="GO" id="GO:0016787">
    <property type="term" value="F:hydrolase activity"/>
    <property type="evidence" value="ECO:0007669"/>
    <property type="project" value="UniProtKB-KW"/>
</dbReference>
<evidence type="ECO:0000259" key="10">
    <source>
        <dbReference type="PROSITE" id="PS51195"/>
    </source>
</evidence>
<dbReference type="FunFam" id="3.40.50.300:FF:000108">
    <property type="entry name" value="ATP-dependent RNA helicase RhlE"/>
    <property type="match status" value="1"/>
</dbReference>
<dbReference type="InterPro" id="IPR027417">
    <property type="entry name" value="P-loop_NTPase"/>
</dbReference>
<dbReference type="PANTHER" id="PTHR47963">
    <property type="entry name" value="DEAD-BOX ATP-DEPENDENT RNA HELICASE 47, MITOCHONDRIAL"/>
    <property type="match status" value="1"/>
</dbReference>
<dbReference type="InterPro" id="IPR000629">
    <property type="entry name" value="RNA-helicase_DEAD-box_CS"/>
</dbReference>
<dbReference type="InterPro" id="IPR057325">
    <property type="entry name" value="DeaD_dimer"/>
</dbReference>
<dbReference type="Pfam" id="PF03880">
    <property type="entry name" value="DbpA"/>
    <property type="match status" value="1"/>
</dbReference>
<evidence type="ECO:0000259" key="8">
    <source>
        <dbReference type="PROSITE" id="PS51192"/>
    </source>
</evidence>
<dbReference type="CDD" id="cd00268">
    <property type="entry name" value="DEADc"/>
    <property type="match status" value="1"/>
</dbReference>
<evidence type="ECO:0000256" key="6">
    <source>
        <dbReference type="ARBA" id="ARBA00022840"/>
    </source>
</evidence>
<evidence type="ECO:0000313" key="11">
    <source>
        <dbReference type="EMBL" id="KKL58719.1"/>
    </source>
</evidence>
<protein>
    <recommendedName>
        <fullName evidence="1">RNA helicase</fullName>
        <ecNumber evidence="1">3.6.4.13</ecNumber>
    </recommendedName>
</protein>
<dbReference type="Pfam" id="PF00271">
    <property type="entry name" value="Helicase_C"/>
    <property type="match status" value="1"/>
</dbReference>
<dbReference type="GO" id="GO:0003724">
    <property type="term" value="F:RNA helicase activity"/>
    <property type="evidence" value="ECO:0007669"/>
    <property type="project" value="UniProtKB-EC"/>
</dbReference>
<evidence type="ECO:0000259" key="9">
    <source>
        <dbReference type="PROSITE" id="PS51194"/>
    </source>
</evidence>
<gene>
    <name evidence="11" type="ORF">LCGC14_2222540</name>
</gene>
<dbReference type="SMART" id="SM00487">
    <property type="entry name" value="DEXDc"/>
    <property type="match status" value="1"/>
</dbReference>
<organism evidence="11">
    <name type="scientific">marine sediment metagenome</name>
    <dbReference type="NCBI Taxonomy" id="412755"/>
    <lineage>
        <taxon>unclassified sequences</taxon>
        <taxon>metagenomes</taxon>
        <taxon>ecological metagenomes</taxon>
    </lineage>
</organism>
<feature type="domain" description="DEAD-box RNA helicase Q" evidence="10">
    <location>
        <begin position="3"/>
        <end position="31"/>
    </location>
</feature>
<dbReference type="CDD" id="cd12252">
    <property type="entry name" value="RRM_DbpA"/>
    <property type="match status" value="1"/>
</dbReference>
<dbReference type="GO" id="GO:0009409">
    <property type="term" value="P:response to cold"/>
    <property type="evidence" value="ECO:0007669"/>
    <property type="project" value="TreeGrafter"/>
</dbReference>
<dbReference type="EMBL" id="LAZR01029725">
    <property type="protein sequence ID" value="KKL58719.1"/>
    <property type="molecule type" value="Genomic_DNA"/>
</dbReference>
<evidence type="ECO:0000256" key="4">
    <source>
        <dbReference type="ARBA" id="ARBA00022801"/>
    </source>
</evidence>
<keyword evidence="5" id="KW-0347">Helicase</keyword>
<dbReference type="InterPro" id="IPR001650">
    <property type="entry name" value="Helicase_C-like"/>
</dbReference>
<evidence type="ECO:0000256" key="5">
    <source>
        <dbReference type="ARBA" id="ARBA00022806"/>
    </source>
</evidence>
<name>A0A0F9DAL9_9ZZZZ</name>
<dbReference type="PROSITE" id="PS51192">
    <property type="entry name" value="HELICASE_ATP_BIND_1"/>
    <property type="match status" value="1"/>
</dbReference>
<reference evidence="11" key="1">
    <citation type="journal article" date="2015" name="Nature">
        <title>Complex archaea that bridge the gap between prokaryotes and eukaryotes.</title>
        <authorList>
            <person name="Spang A."/>
            <person name="Saw J.H."/>
            <person name="Jorgensen S.L."/>
            <person name="Zaremba-Niedzwiedzka K."/>
            <person name="Martijn J."/>
            <person name="Lind A.E."/>
            <person name="van Eijk R."/>
            <person name="Schleper C."/>
            <person name="Guy L."/>
            <person name="Ettema T.J."/>
        </authorList>
    </citation>
    <scope>NUCLEOTIDE SEQUENCE</scope>
</reference>
<dbReference type="PROSITE" id="PS00039">
    <property type="entry name" value="DEAD_ATP_HELICASE"/>
    <property type="match status" value="1"/>
</dbReference>
<dbReference type="SUPFAM" id="SSF52540">
    <property type="entry name" value="P-loop containing nucleoside triphosphate hydrolases"/>
    <property type="match status" value="1"/>
</dbReference>
<dbReference type="InterPro" id="IPR044742">
    <property type="entry name" value="DEAD/DEAH_RhlB"/>
</dbReference>
<dbReference type="EC" id="3.6.4.13" evidence="1"/>
<dbReference type="GO" id="GO:0005524">
    <property type="term" value="F:ATP binding"/>
    <property type="evidence" value="ECO:0007669"/>
    <property type="project" value="UniProtKB-KW"/>
</dbReference>
<dbReference type="Gene3D" id="3.30.70.330">
    <property type="match status" value="1"/>
</dbReference>
<evidence type="ECO:0000256" key="7">
    <source>
        <dbReference type="ARBA" id="ARBA00023016"/>
    </source>
</evidence>
<dbReference type="Pfam" id="PF25399">
    <property type="entry name" value="DeaD_dimer"/>
    <property type="match status" value="1"/>
</dbReference>
<dbReference type="Pfam" id="PF00270">
    <property type="entry name" value="DEAD"/>
    <property type="match status" value="1"/>
</dbReference>
<dbReference type="AlphaFoldDB" id="A0A0F9DAL9"/>
<dbReference type="SMART" id="SM00490">
    <property type="entry name" value="HELICc"/>
    <property type="match status" value="1"/>
</dbReference>
<dbReference type="PROSITE" id="PS51195">
    <property type="entry name" value="Q_MOTIF"/>
    <property type="match status" value="1"/>
</dbReference>
<feature type="domain" description="Helicase ATP-binding" evidence="8">
    <location>
        <begin position="34"/>
        <end position="205"/>
    </location>
</feature>
<keyword evidence="7" id="KW-0346">Stress response</keyword>
<keyword evidence="2" id="KW-0963">Cytoplasm</keyword>
<accession>A0A0F9DAL9</accession>
<dbReference type="InterPro" id="IPR050547">
    <property type="entry name" value="DEAD_box_RNA_helicases"/>
</dbReference>
<sequence length="533" mass="59370">MYERFYEFGLSDEVLNSLSNMGFEEPTQIQKIAIPPVMKGKDIIGVAQTGTGKTAAFGIPIIEKETRGRSRRPAALVLVPTRELAMQVAQELNRIGRDKGFQSVPIYGGQSIERQIKSLKKGVDVVVGTPGRVIDHIRRKTLVLSDVSTVVLDEADEMLNMGFIEDMQTILSETPAGRQTMLFSATMPEQIVRISKQYMVSPKKVMVDNKELVVAKIKQLFYEVRDHDKVKALTRILDVQDPALTLIFCHTKKEVDELSAKLQQMGYEAGAIHGDFTQSLRDEMMRKFKGGKIDILVATDVAARGLDINDVTHVINYSIPQNPDAYIHRIGRTGRAGKSGIAITLVTPREYNQLRLIERTAKTKIKKGKLPTRDEVRQAREKELAEDLEAIMEGGKHKAFYPMLGDLFARMEPEDVAAAALALAAGDLEVEHIEEVTGQRYTGGGGMQRLFLTIGRKDKIKVGDIVRTISEKSRIPGRNIGKIALFDTYSFVEVPADSAEQIIKDILGYRRRFVGLARQVDDTSIVVVKVSQC</sequence>
<dbReference type="PROSITE" id="PS51194">
    <property type="entry name" value="HELICASE_CTER"/>
    <property type="match status" value="1"/>
</dbReference>
<dbReference type="InterPro" id="IPR005580">
    <property type="entry name" value="DbpA/CsdA_RNA-bd_dom"/>
</dbReference>
<dbReference type="InterPro" id="IPR014014">
    <property type="entry name" value="RNA_helicase_DEAD_Q_motif"/>
</dbReference>
<dbReference type="Gene3D" id="3.40.50.300">
    <property type="entry name" value="P-loop containing nucleotide triphosphate hydrolases"/>
    <property type="match status" value="2"/>
</dbReference>
<comment type="caution">
    <text evidence="11">The sequence shown here is derived from an EMBL/GenBank/DDBJ whole genome shotgun (WGS) entry which is preliminary data.</text>
</comment>